<sequence length="142" mass="16192">MRSPKSFTVAVRKSDGQIVMKKQPYVALTERFRFLKIPIIRGAVVLIESLYLGIRALSFSAEEAMDEENPETRTFGSKQEKKQGIFVTFWLILSLLMGFALALFIFFYLPLVLVELTGVKGGFLFNLIDGLIRISFFLIYNP</sequence>
<feature type="non-terminal residue" evidence="2">
    <location>
        <position position="142"/>
    </location>
</feature>
<feature type="transmembrane region" description="Helical" evidence="1">
    <location>
        <begin position="85"/>
        <end position="109"/>
    </location>
</feature>
<reference evidence="2" key="1">
    <citation type="journal article" date="2014" name="Front. Microbiol.">
        <title>High frequency of phylogenetically diverse reductive dehalogenase-homologous genes in deep subseafloor sedimentary metagenomes.</title>
        <authorList>
            <person name="Kawai M."/>
            <person name="Futagami T."/>
            <person name="Toyoda A."/>
            <person name="Takaki Y."/>
            <person name="Nishi S."/>
            <person name="Hori S."/>
            <person name="Arai W."/>
            <person name="Tsubouchi T."/>
            <person name="Morono Y."/>
            <person name="Uchiyama I."/>
            <person name="Ito T."/>
            <person name="Fujiyama A."/>
            <person name="Inagaki F."/>
            <person name="Takami H."/>
        </authorList>
    </citation>
    <scope>NUCLEOTIDE SEQUENCE</scope>
    <source>
        <strain evidence="2">Expedition CK06-06</strain>
    </source>
</reference>
<dbReference type="Pfam" id="PF07136">
    <property type="entry name" value="DUF1385"/>
    <property type="match status" value="1"/>
</dbReference>
<keyword evidence="1" id="KW-0812">Transmembrane</keyword>
<feature type="transmembrane region" description="Helical" evidence="1">
    <location>
        <begin position="121"/>
        <end position="140"/>
    </location>
</feature>
<gene>
    <name evidence="2" type="ORF">S06H3_24211</name>
</gene>
<keyword evidence="1" id="KW-1133">Transmembrane helix</keyword>
<dbReference type="InterPro" id="IPR010787">
    <property type="entry name" value="DUF1385"/>
</dbReference>
<comment type="caution">
    <text evidence="2">The sequence shown here is derived from an EMBL/GenBank/DDBJ whole genome shotgun (WGS) entry which is preliminary data.</text>
</comment>
<evidence type="ECO:0008006" key="3">
    <source>
        <dbReference type="Google" id="ProtNLM"/>
    </source>
</evidence>
<evidence type="ECO:0000256" key="1">
    <source>
        <dbReference type="SAM" id="Phobius"/>
    </source>
</evidence>
<dbReference type="EMBL" id="BARV01013394">
    <property type="protein sequence ID" value="GAI22110.1"/>
    <property type="molecule type" value="Genomic_DNA"/>
</dbReference>
<keyword evidence="1" id="KW-0472">Membrane</keyword>
<dbReference type="PANTHER" id="PTHR42867:SF1">
    <property type="entry name" value="MEMBRANE PROTEIN-RELATED"/>
    <property type="match status" value="1"/>
</dbReference>
<protein>
    <recommendedName>
        <fullName evidence="3">DUF1385 domain-containing protein</fullName>
    </recommendedName>
</protein>
<dbReference type="AlphaFoldDB" id="X1N5J2"/>
<organism evidence="2">
    <name type="scientific">marine sediment metagenome</name>
    <dbReference type="NCBI Taxonomy" id="412755"/>
    <lineage>
        <taxon>unclassified sequences</taxon>
        <taxon>metagenomes</taxon>
        <taxon>ecological metagenomes</taxon>
    </lineage>
</organism>
<name>X1N5J2_9ZZZZ</name>
<evidence type="ECO:0000313" key="2">
    <source>
        <dbReference type="EMBL" id="GAI22110.1"/>
    </source>
</evidence>
<proteinExistence type="predicted"/>
<accession>X1N5J2</accession>
<dbReference type="PANTHER" id="PTHR42867">
    <property type="entry name" value="MEMBRANE PROTEIN-RELATED"/>
    <property type="match status" value="1"/>
</dbReference>